<evidence type="ECO:0000313" key="1">
    <source>
        <dbReference type="EMBL" id="MDB6261537.1"/>
    </source>
</evidence>
<dbReference type="RefSeq" id="WP_271869675.1">
    <property type="nucleotide sequence ID" value="NZ_JAOTGU010000003.1"/>
</dbReference>
<reference evidence="1" key="2">
    <citation type="submission" date="2022-10" db="EMBL/GenBank/DDBJ databases">
        <authorList>
            <person name="Kostovova I."/>
            <person name="Moravkova M."/>
            <person name="Pechar R."/>
        </authorList>
    </citation>
    <scope>NUCLEOTIDE SEQUENCE</scope>
    <source>
        <strain evidence="1">M356A</strain>
    </source>
</reference>
<sequence>MKVDHTFAMTDGFSSISEGFFMERIIWNIIFHMKSNYYFLNLERILNSLCEILGDDFANKSAQNMGFKNKESIHEMSSLFKNSKIITFYPDGSYIYK</sequence>
<name>A0A9X3W8J7_LACAM</name>
<proteinExistence type="predicted"/>
<organism evidence="1 2">
    <name type="scientific">Lactobacillus amylovorus</name>
    <dbReference type="NCBI Taxonomy" id="1604"/>
    <lineage>
        <taxon>Bacteria</taxon>
        <taxon>Bacillati</taxon>
        <taxon>Bacillota</taxon>
        <taxon>Bacilli</taxon>
        <taxon>Lactobacillales</taxon>
        <taxon>Lactobacillaceae</taxon>
        <taxon>Lactobacillus</taxon>
    </lineage>
</organism>
<comment type="caution">
    <text evidence="1">The sequence shown here is derived from an EMBL/GenBank/DDBJ whole genome shotgun (WGS) entry which is preliminary data.</text>
</comment>
<dbReference type="AlphaFoldDB" id="A0A9X3W8J7"/>
<protein>
    <submittedName>
        <fullName evidence="1">Uncharacterized protein</fullName>
    </submittedName>
</protein>
<evidence type="ECO:0000313" key="2">
    <source>
        <dbReference type="Proteomes" id="UP001143700"/>
    </source>
</evidence>
<accession>A0A9X3W8J7</accession>
<reference evidence="1" key="1">
    <citation type="journal article" date="2022" name="Microorganisms">
        <title>Antibiotic Susceptibility, Resistance Gene Determinants and Corresponding Genomic Regions in Lactobacillus amylovorus Isolates Derived from Wild Boars and Domestic Pigs.</title>
        <authorList>
            <person name="Moravkova M."/>
            <person name="Kostovova I."/>
            <person name="Kavanova K."/>
            <person name="Pechar R."/>
            <person name="Stanek S."/>
            <person name="Brychta A."/>
            <person name="Zeman M."/>
            <person name="Kubasova T."/>
        </authorList>
    </citation>
    <scope>NUCLEOTIDE SEQUENCE</scope>
    <source>
        <strain evidence="1">M356A</strain>
    </source>
</reference>
<dbReference type="EMBL" id="JAOTGU010000003">
    <property type="protein sequence ID" value="MDB6261537.1"/>
    <property type="molecule type" value="Genomic_DNA"/>
</dbReference>
<gene>
    <name evidence="1" type="ORF">ODV15_02990</name>
</gene>
<dbReference type="Proteomes" id="UP001143700">
    <property type="component" value="Unassembled WGS sequence"/>
</dbReference>